<dbReference type="InterPro" id="IPR011257">
    <property type="entry name" value="DNA_glycosylase"/>
</dbReference>
<dbReference type="PANTHER" id="PTHR43003">
    <property type="entry name" value="DNA-3-METHYLADENINE GLYCOSYLASE"/>
    <property type="match status" value="1"/>
</dbReference>
<proteinExistence type="predicted"/>
<dbReference type="OrthoDB" id="9802228at2"/>
<dbReference type="SUPFAM" id="SSF48150">
    <property type="entry name" value="DNA-glycosylase"/>
    <property type="match status" value="1"/>
</dbReference>
<dbReference type="Gene3D" id="1.10.1670.10">
    <property type="entry name" value="Helix-hairpin-Helix base-excision DNA repair enzymes (C-terminal)"/>
    <property type="match status" value="1"/>
</dbReference>
<dbReference type="InterPro" id="IPR037046">
    <property type="entry name" value="AlkA_N_sf"/>
</dbReference>
<keyword evidence="4" id="KW-0234">DNA repair</keyword>
<evidence type="ECO:0000259" key="6">
    <source>
        <dbReference type="SMART" id="SM01009"/>
    </source>
</evidence>
<dbReference type="PANTHER" id="PTHR43003:SF13">
    <property type="entry name" value="DNA-3-METHYLADENINE GLYCOSYLASE 2"/>
    <property type="match status" value="1"/>
</dbReference>
<dbReference type="Gene3D" id="3.30.310.20">
    <property type="entry name" value="DNA-3-methyladenine glycosylase AlkA, N-terminal domain"/>
    <property type="match status" value="1"/>
</dbReference>
<dbReference type="Gene3D" id="1.10.340.30">
    <property type="entry name" value="Hypothetical protein, domain 2"/>
    <property type="match status" value="1"/>
</dbReference>
<dbReference type="SUPFAM" id="SSF55945">
    <property type="entry name" value="TATA-box binding protein-like"/>
    <property type="match status" value="1"/>
</dbReference>
<dbReference type="AlphaFoldDB" id="A0A2U8W313"/>
<feature type="domain" description="HhH-GPD" evidence="5">
    <location>
        <begin position="134"/>
        <end position="296"/>
    </location>
</feature>
<dbReference type="CDD" id="cd00056">
    <property type="entry name" value="ENDO3c"/>
    <property type="match status" value="1"/>
</dbReference>
<dbReference type="EC" id="3.2.2.21" evidence="2"/>
<dbReference type="Pfam" id="PF00730">
    <property type="entry name" value="HhH-GPD"/>
    <property type="match status" value="1"/>
</dbReference>
<dbReference type="EMBL" id="CP029550">
    <property type="protein sequence ID" value="AWN40058.1"/>
    <property type="molecule type" value="Genomic_DNA"/>
</dbReference>
<comment type="catalytic activity">
    <reaction evidence="1">
        <text>Hydrolysis of alkylated DNA, releasing 3-methyladenine, 3-methylguanine, 7-methylguanine and 7-methyladenine.</text>
        <dbReference type="EC" id="3.2.2.21"/>
    </reaction>
</comment>
<sequence length="305" mass="31814">MPMMDDGHRATLPVNAPYDWAALVAFLAARAIPGVEVVEADRYRRTLCRGGRHGAVTIEPGESELRVFLDLPDRDGRAAILARLAALFDTLADPGPIAARLAVDPALAPLVKARPGLRVPGAFDGFEMAVRAILGQQVSVAAATGLAGRLVAAFGTPLASAVATRAVGLTHLFPNPEVLAGADVAAALNMPRARGRAISALAAAVLREPDLFAEGQGLEAALARLTALPGIGPWTAQYIAMRALREPDALPVGDIGLLRALDRGRGRPSPAALLAQAEGWRPWRAYAALHLWTGDAARIAEQGAG</sequence>
<evidence type="ECO:0000256" key="1">
    <source>
        <dbReference type="ARBA" id="ARBA00000086"/>
    </source>
</evidence>
<feature type="domain" description="DNA-3-methyladenine glycosylase AlkA N-terminal" evidence="6">
    <location>
        <begin position="9"/>
        <end position="124"/>
    </location>
</feature>
<dbReference type="GO" id="GO:0006307">
    <property type="term" value="P:DNA alkylation repair"/>
    <property type="evidence" value="ECO:0007669"/>
    <property type="project" value="TreeGrafter"/>
</dbReference>
<evidence type="ECO:0000256" key="3">
    <source>
        <dbReference type="ARBA" id="ARBA00022763"/>
    </source>
</evidence>
<dbReference type="Proteomes" id="UP000245926">
    <property type="component" value="Chromosome"/>
</dbReference>
<dbReference type="GO" id="GO:0032131">
    <property type="term" value="F:alkylated DNA binding"/>
    <property type="evidence" value="ECO:0007669"/>
    <property type="project" value="TreeGrafter"/>
</dbReference>
<dbReference type="SMART" id="SM00478">
    <property type="entry name" value="ENDO3c"/>
    <property type="match status" value="1"/>
</dbReference>
<reference evidence="8" key="1">
    <citation type="submission" date="2018-05" db="EMBL/GenBank/DDBJ databases">
        <title>Complete Genome Sequence of Methylobacterium sp. 17SD2-17.</title>
        <authorList>
            <person name="Srinivasan S."/>
        </authorList>
    </citation>
    <scope>NUCLEOTIDE SEQUENCE [LARGE SCALE GENOMIC DNA]</scope>
    <source>
        <strain evidence="8">17SD2-17</strain>
    </source>
</reference>
<evidence type="ECO:0000256" key="2">
    <source>
        <dbReference type="ARBA" id="ARBA00012000"/>
    </source>
</evidence>
<evidence type="ECO:0000259" key="5">
    <source>
        <dbReference type="SMART" id="SM00478"/>
    </source>
</evidence>
<organism evidence="7 8">
    <name type="scientific">Methylobacterium durans</name>
    <dbReference type="NCBI Taxonomy" id="2202825"/>
    <lineage>
        <taxon>Bacteria</taxon>
        <taxon>Pseudomonadati</taxon>
        <taxon>Pseudomonadota</taxon>
        <taxon>Alphaproteobacteria</taxon>
        <taxon>Hyphomicrobiales</taxon>
        <taxon>Methylobacteriaceae</taxon>
        <taxon>Methylobacterium</taxon>
    </lineage>
</organism>
<accession>A0A2U8W313</accession>
<gene>
    <name evidence="7" type="ORF">DK389_05240</name>
</gene>
<evidence type="ECO:0000313" key="7">
    <source>
        <dbReference type="EMBL" id="AWN40058.1"/>
    </source>
</evidence>
<dbReference type="GO" id="GO:0043916">
    <property type="term" value="F:DNA-7-methylguanine glycosylase activity"/>
    <property type="evidence" value="ECO:0007669"/>
    <property type="project" value="TreeGrafter"/>
</dbReference>
<keyword evidence="3" id="KW-0227">DNA damage</keyword>
<keyword evidence="8" id="KW-1185">Reference proteome</keyword>
<dbReference type="InterPro" id="IPR003265">
    <property type="entry name" value="HhH-GPD_domain"/>
</dbReference>
<dbReference type="Pfam" id="PF06029">
    <property type="entry name" value="AlkA_N"/>
    <property type="match status" value="1"/>
</dbReference>
<dbReference type="GO" id="GO:0005737">
    <property type="term" value="C:cytoplasm"/>
    <property type="evidence" value="ECO:0007669"/>
    <property type="project" value="TreeGrafter"/>
</dbReference>
<dbReference type="GO" id="GO:0032993">
    <property type="term" value="C:protein-DNA complex"/>
    <property type="evidence" value="ECO:0007669"/>
    <property type="project" value="TreeGrafter"/>
</dbReference>
<name>A0A2U8W313_9HYPH</name>
<evidence type="ECO:0000313" key="8">
    <source>
        <dbReference type="Proteomes" id="UP000245926"/>
    </source>
</evidence>
<dbReference type="GO" id="GO:0008725">
    <property type="term" value="F:DNA-3-methyladenine glycosylase activity"/>
    <property type="evidence" value="ECO:0007669"/>
    <property type="project" value="TreeGrafter"/>
</dbReference>
<evidence type="ECO:0000256" key="4">
    <source>
        <dbReference type="ARBA" id="ARBA00023204"/>
    </source>
</evidence>
<dbReference type="InterPro" id="IPR010316">
    <property type="entry name" value="AlkA_N"/>
</dbReference>
<dbReference type="KEGG" id="mets:DK389_05240"/>
<protein>
    <recommendedName>
        <fullName evidence="2">DNA-3-methyladenine glycosylase II</fullName>
        <ecNumber evidence="2">3.2.2.21</ecNumber>
    </recommendedName>
</protein>
<dbReference type="GO" id="GO:0006285">
    <property type="term" value="P:base-excision repair, AP site formation"/>
    <property type="evidence" value="ECO:0007669"/>
    <property type="project" value="TreeGrafter"/>
</dbReference>
<dbReference type="InterPro" id="IPR051912">
    <property type="entry name" value="Alkylbase_DNA_Glycosylase/TA"/>
</dbReference>
<dbReference type="InterPro" id="IPR023170">
    <property type="entry name" value="HhH_base_excis_C"/>
</dbReference>
<dbReference type="SMART" id="SM01009">
    <property type="entry name" value="AlkA_N"/>
    <property type="match status" value="1"/>
</dbReference>